<evidence type="ECO:0000256" key="4">
    <source>
        <dbReference type="ARBA" id="ARBA00022801"/>
    </source>
</evidence>
<dbReference type="InterPro" id="IPR000819">
    <property type="entry name" value="Peptidase_M17_C"/>
</dbReference>
<sequence>MDISVVNKLDASIKYDRYITFSSKNKHADVLIETFLDVWNIKRHLRNIKDDKRIVFDVNDVDPKHKKGLMNRIVQSMYTFCFYKTSCPTRPSLIFVDKSFQKDCRHDIQAEYYVANFVRDISNQVSNKMTPTDFCDAAQKLFAHHPTTRVTILDEHDLAQQGMNLILATGAGSANSPRLLVVETLHNDKRDCVCVVGKGVTYDSGGYNLKSKSAMYGMHLDKTGGAICLGLMKYFSKFHLKKKLVIVVPLIENSISHTAIKPGDVITSYSGKTVEIVDTDAEGRLILADALSFACKKYKPKTIIDIATLTSWSSRLHCHTSYVYFTLNEMLAYAVNHTGEKECERSLRIPAWAEYMKLTKSHIADVKNYGFTECVNSDGFMASMFLMNFVPPRFRMNWIHFDIKHISTHPQLGMSEGFHTLISVLRSLVI</sequence>
<evidence type="ECO:0000256" key="1">
    <source>
        <dbReference type="ARBA" id="ARBA00009528"/>
    </source>
</evidence>
<dbReference type="GO" id="GO:0070006">
    <property type="term" value="F:metalloaminopeptidase activity"/>
    <property type="evidence" value="ECO:0007669"/>
    <property type="project" value="InterPro"/>
</dbReference>
<reference evidence="6" key="1">
    <citation type="journal article" date="2020" name="Nature">
        <title>Giant virus diversity and host interactions through global metagenomics.</title>
        <authorList>
            <person name="Schulz F."/>
            <person name="Roux S."/>
            <person name="Paez-Espino D."/>
            <person name="Jungbluth S."/>
            <person name="Walsh D.A."/>
            <person name="Denef V.J."/>
            <person name="McMahon K.D."/>
            <person name="Konstantinidis K.T."/>
            <person name="Eloe-Fadrosh E.A."/>
            <person name="Kyrpides N.C."/>
            <person name="Woyke T."/>
        </authorList>
    </citation>
    <scope>NUCLEOTIDE SEQUENCE</scope>
    <source>
        <strain evidence="6">GVMAG-M-3300010354-11</strain>
    </source>
</reference>
<dbReference type="Pfam" id="PF00883">
    <property type="entry name" value="Peptidase_M17"/>
    <property type="match status" value="1"/>
</dbReference>
<dbReference type="AlphaFoldDB" id="A0A6C0BF08"/>
<evidence type="ECO:0000259" key="5">
    <source>
        <dbReference type="Pfam" id="PF00883"/>
    </source>
</evidence>
<dbReference type="InterPro" id="IPR011356">
    <property type="entry name" value="Leucine_aapep/pepB"/>
</dbReference>
<dbReference type="PANTHER" id="PTHR11963:SF23">
    <property type="entry name" value="CYTOSOL AMINOPEPTIDASE"/>
    <property type="match status" value="1"/>
</dbReference>
<dbReference type="SUPFAM" id="SSF53187">
    <property type="entry name" value="Zn-dependent exopeptidases"/>
    <property type="match status" value="1"/>
</dbReference>
<comment type="similarity">
    <text evidence="1">Belongs to the peptidase M17 family.</text>
</comment>
<keyword evidence="2" id="KW-0031">Aminopeptidase</keyword>
<organism evidence="6">
    <name type="scientific">viral metagenome</name>
    <dbReference type="NCBI Taxonomy" id="1070528"/>
    <lineage>
        <taxon>unclassified sequences</taxon>
        <taxon>metagenomes</taxon>
        <taxon>organismal metagenomes</taxon>
    </lineage>
</organism>
<feature type="domain" description="Cytosol aminopeptidase" evidence="5">
    <location>
        <begin position="116"/>
        <end position="408"/>
    </location>
</feature>
<proteinExistence type="inferred from homology"/>
<dbReference type="GO" id="GO:0030145">
    <property type="term" value="F:manganese ion binding"/>
    <property type="evidence" value="ECO:0007669"/>
    <property type="project" value="InterPro"/>
</dbReference>
<protein>
    <recommendedName>
        <fullName evidence="5">Cytosol aminopeptidase domain-containing protein</fullName>
    </recommendedName>
</protein>
<dbReference type="PRINTS" id="PR00481">
    <property type="entry name" value="LAMNOPPTDASE"/>
</dbReference>
<keyword evidence="4" id="KW-0378">Hydrolase</keyword>
<name>A0A6C0BF08_9ZZZZ</name>
<dbReference type="Gene3D" id="3.40.630.10">
    <property type="entry name" value="Zn peptidases"/>
    <property type="match status" value="1"/>
</dbReference>
<dbReference type="EMBL" id="MN739140">
    <property type="protein sequence ID" value="QHS90562.1"/>
    <property type="molecule type" value="Genomic_DNA"/>
</dbReference>
<dbReference type="GO" id="GO:0006508">
    <property type="term" value="P:proteolysis"/>
    <property type="evidence" value="ECO:0007669"/>
    <property type="project" value="UniProtKB-KW"/>
</dbReference>
<dbReference type="PANTHER" id="PTHR11963">
    <property type="entry name" value="LEUCINE AMINOPEPTIDASE-RELATED"/>
    <property type="match status" value="1"/>
</dbReference>
<evidence type="ECO:0000313" key="6">
    <source>
        <dbReference type="EMBL" id="QHS90562.1"/>
    </source>
</evidence>
<accession>A0A6C0BF08</accession>
<keyword evidence="3" id="KW-0645">Protease</keyword>
<dbReference type="GO" id="GO:0005737">
    <property type="term" value="C:cytoplasm"/>
    <property type="evidence" value="ECO:0007669"/>
    <property type="project" value="InterPro"/>
</dbReference>
<evidence type="ECO:0000256" key="3">
    <source>
        <dbReference type="ARBA" id="ARBA00022670"/>
    </source>
</evidence>
<evidence type="ECO:0000256" key="2">
    <source>
        <dbReference type="ARBA" id="ARBA00022438"/>
    </source>
</evidence>